<keyword evidence="1 4" id="KW-0378">Hydrolase</keyword>
<dbReference type="CDD" id="cd02857">
    <property type="entry name" value="E_set_CDase_PDE_N"/>
    <property type="match status" value="1"/>
</dbReference>
<gene>
    <name evidence="4" type="ORF">EFL95_15575</name>
</gene>
<dbReference type="InterPro" id="IPR045857">
    <property type="entry name" value="O16G_dom_2"/>
</dbReference>
<protein>
    <submittedName>
        <fullName evidence="4">Glycoside hydrolase family 13 protein</fullName>
    </submittedName>
</protein>
<dbReference type="Gene3D" id="2.60.40.10">
    <property type="entry name" value="Immunoglobulins"/>
    <property type="match status" value="1"/>
</dbReference>
<evidence type="ECO:0000259" key="3">
    <source>
        <dbReference type="SMART" id="SM00642"/>
    </source>
</evidence>
<dbReference type="SUPFAM" id="SSF51445">
    <property type="entry name" value="(Trans)glycosidases"/>
    <property type="match status" value="1"/>
</dbReference>
<organism evidence="4 5">
    <name type="scientific">Nocardioides marmorisolisilvae</name>
    <dbReference type="NCBI Taxonomy" id="1542737"/>
    <lineage>
        <taxon>Bacteria</taxon>
        <taxon>Bacillati</taxon>
        <taxon>Actinomycetota</taxon>
        <taxon>Actinomycetes</taxon>
        <taxon>Propionibacteriales</taxon>
        <taxon>Nocardioidaceae</taxon>
        <taxon>Nocardioides</taxon>
    </lineage>
</organism>
<accession>A0A3N0DP71</accession>
<dbReference type="SMART" id="SM00642">
    <property type="entry name" value="Aamy"/>
    <property type="match status" value="1"/>
</dbReference>
<dbReference type="InterPro" id="IPR013783">
    <property type="entry name" value="Ig-like_fold"/>
</dbReference>
<evidence type="ECO:0000256" key="1">
    <source>
        <dbReference type="ARBA" id="ARBA00022801"/>
    </source>
</evidence>
<dbReference type="InterPro" id="IPR004185">
    <property type="entry name" value="Glyco_hydro_13_lg-like_dom"/>
</dbReference>
<dbReference type="PANTHER" id="PTHR10357">
    <property type="entry name" value="ALPHA-AMYLASE FAMILY MEMBER"/>
    <property type="match status" value="1"/>
</dbReference>
<reference evidence="4 5" key="1">
    <citation type="submission" date="2018-11" db="EMBL/GenBank/DDBJ databases">
        <authorList>
            <person name="Li F."/>
        </authorList>
    </citation>
    <scope>NUCLEOTIDE SEQUENCE [LARGE SCALE GENOMIC DNA]</scope>
    <source>
        <strain evidence="4 5">KIS18-7</strain>
    </source>
</reference>
<proteinExistence type="predicted"/>
<dbReference type="InterPro" id="IPR006047">
    <property type="entry name" value="GH13_cat_dom"/>
</dbReference>
<dbReference type="GO" id="GO:0004553">
    <property type="term" value="F:hydrolase activity, hydrolyzing O-glycosyl compounds"/>
    <property type="evidence" value="ECO:0007669"/>
    <property type="project" value="InterPro"/>
</dbReference>
<dbReference type="Gene3D" id="3.90.400.10">
    <property type="entry name" value="Oligo-1,6-glucosidase, Domain 2"/>
    <property type="match status" value="1"/>
</dbReference>
<dbReference type="EMBL" id="RJSG01000003">
    <property type="protein sequence ID" value="RNL77449.1"/>
    <property type="molecule type" value="Genomic_DNA"/>
</dbReference>
<evidence type="ECO:0000313" key="5">
    <source>
        <dbReference type="Proteomes" id="UP000277094"/>
    </source>
</evidence>
<dbReference type="PANTHER" id="PTHR10357:SF210">
    <property type="entry name" value="MALTODEXTRIN GLUCOSIDASE"/>
    <property type="match status" value="1"/>
</dbReference>
<dbReference type="Proteomes" id="UP000277094">
    <property type="component" value="Unassembled WGS sequence"/>
</dbReference>
<evidence type="ECO:0000256" key="2">
    <source>
        <dbReference type="ARBA" id="ARBA00023295"/>
    </source>
</evidence>
<comment type="caution">
    <text evidence="4">The sequence shown here is derived from an EMBL/GenBank/DDBJ whole genome shotgun (WGS) entry which is preliminary data.</text>
</comment>
<evidence type="ECO:0000313" key="4">
    <source>
        <dbReference type="EMBL" id="RNL77449.1"/>
    </source>
</evidence>
<dbReference type="AlphaFoldDB" id="A0A3N0DP71"/>
<name>A0A3N0DP71_9ACTN</name>
<sequence>MIREDGDVDPLLHFPHHDGSPLYRRPEHAPLGDTVQVRVRTSNHLLPDAVWLRTVEDAEPFFAACTVERTEGDTTWWVGSVRLHNPVQRYRFLVAFGDTFVWLNQAGVFDRDVTDAHDFTVSCHEAAPDWGRDAVVYQIFPDRFARSAAADDRPIPDWAVPAQWDDAPIHSGPHTPLQFYGGDLDGITEHLDHVVALGVTTIYLTPVFPGESNHRYNASTFETVDPLLGGDDAYRRLIDAAHERGLHVLGDLTSNHTGDTHEWFQRAVADEGSEERGYYYFAADGSHEGWKGYDTLPKLDHTAPGLSERFGAVVARWLEFGIDGWRIDVANMTGRHVDVDVAHQVAREIRATATDVRPNALVLAEHGHDATGDLDGDGWHGTMNYYGFSFPVWEWLRDPRRPVPSFGLPVDVPRRDGTAMVAAMRDFTASFGWDAVGASWNILGSHDSPRIRTTTGSADLHHVAAVLQFTLPGVPMVFAGDELGFEGVDGEDSRRTMPWDDVAAFSTRTAGVYAALARLRAEHVALRRGGLRWVHVGADEVAYLREHPDGTVLVTATRTGTTEPELPGIVKGERLIQVGDSGRSPRASIWKVS</sequence>
<dbReference type="Gene3D" id="3.20.20.80">
    <property type="entry name" value="Glycosidases"/>
    <property type="match status" value="1"/>
</dbReference>
<keyword evidence="5" id="KW-1185">Reference proteome</keyword>
<dbReference type="InterPro" id="IPR017853">
    <property type="entry name" value="GH"/>
</dbReference>
<feature type="domain" description="Glycosyl hydrolase family 13 catalytic" evidence="3">
    <location>
        <begin position="138"/>
        <end position="520"/>
    </location>
</feature>
<dbReference type="CDD" id="cd11338">
    <property type="entry name" value="AmyAc_CMD"/>
    <property type="match status" value="1"/>
</dbReference>
<keyword evidence="2" id="KW-0326">Glycosidase</keyword>
<dbReference type="GO" id="GO:0005975">
    <property type="term" value="P:carbohydrate metabolic process"/>
    <property type="evidence" value="ECO:0007669"/>
    <property type="project" value="InterPro"/>
</dbReference>
<dbReference type="Pfam" id="PF00128">
    <property type="entry name" value="Alpha-amylase"/>
    <property type="match status" value="1"/>
</dbReference>
<dbReference type="OrthoDB" id="9802433at2"/>